<evidence type="ECO:0000256" key="7">
    <source>
        <dbReference type="ARBA" id="ARBA00023186"/>
    </source>
</evidence>
<keyword evidence="3 8" id="KW-0999">Mitochondrion inner membrane</keyword>
<evidence type="ECO:0000259" key="9">
    <source>
        <dbReference type="Pfam" id="PF02953"/>
    </source>
</evidence>
<dbReference type="GO" id="GO:0015031">
    <property type="term" value="P:protein transport"/>
    <property type="evidence" value="ECO:0007669"/>
    <property type="project" value="UniProtKB-KW"/>
</dbReference>
<comment type="subunit">
    <text evidence="8">Heterohexamer.</text>
</comment>
<dbReference type="Proteomes" id="UP000186583">
    <property type="component" value="Unassembled WGS sequence"/>
</dbReference>
<evidence type="ECO:0000256" key="4">
    <source>
        <dbReference type="ARBA" id="ARBA00022927"/>
    </source>
</evidence>
<keyword evidence="3 8" id="KW-0472">Membrane</keyword>
<comment type="similarity">
    <text evidence="2 8">Belongs to the small Tim family.</text>
</comment>
<gene>
    <name evidence="10" type="ORF">CCHL11_05465</name>
</gene>
<dbReference type="InterPro" id="IPR004217">
    <property type="entry name" value="Tim10-like"/>
</dbReference>
<dbReference type="InterPro" id="IPR035427">
    <property type="entry name" value="Tim10-like_dom_sf"/>
</dbReference>
<dbReference type="GO" id="GO:0005743">
    <property type="term" value="C:mitochondrial inner membrane"/>
    <property type="evidence" value="ECO:0007669"/>
    <property type="project" value="UniProtKB-SubCell"/>
</dbReference>
<dbReference type="SUPFAM" id="SSF144122">
    <property type="entry name" value="Tim10-like"/>
    <property type="match status" value="1"/>
</dbReference>
<dbReference type="OrthoDB" id="344165at2759"/>
<reference evidence="10 11" key="1">
    <citation type="submission" date="2016-11" db="EMBL/GenBank/DDBJ databases">
        <title>Draft Genome Assembly of Colletotrichum chlorophyti a pathogen of herbaceous plants.</title>
        <authorList>
            <person name="Gan P."/>
            <person name="Narusaka M."/>
            <person name="Tsushima A."/>
            <person name="Narusaka Y."/>
            <person name="Takano Y."/>
            <person name="Shirasu K."/>
        </authorList>
    </citation>
    <scope>NUCLEOTIDE SEQUENCE [LARGE SCALE GENOMIC DNA]</scope>
    <source>
        <strain evidence="10 11">NTL11</strain>
    </source>
</reference>
<keyword evidence="8" id="KW-0496">Mitochondrion</keyword>
<comment type="domain">
    <text evidence="8">The twin CX3C motif contains 4 conserved Cys residues that form 2 disulfide bonds in the mitochondrial intermembrane space.</text>
</comment>
<proteinExistence type="inferred from homology"/>
<sequence>MDASKQALENSDLDKLNDKDKLELRQFLAHEQQRSQIQSQTHALTEICWKKCVTGAVRNSKLEKGEESCLANCVDRFLDVNFLTMKHLNQMRSG</sequence>
<organism evidence="10 11">
    <name type="scientific">Colletotrichum chlorophyti</name>
    <dbReference type="NCBI Taxonomy" id="708187"/>
    <lineage>
        <taxon>Eukaryota</taxon>
        <taxon>Fungi</taxon>
        <taxon>Dikarya</taxon>
        <taxon>Ascomycota</taxon>
        <taxon>Pezizomycotina</taxon>
        <taxon>Sordariomycetes</taxon>
        <taxon>Hypocreomycetidae</taxon>
        <taxon>Glomerellales</taxon>
        <taxon>Glomerellaceae</taxon>
        <taxon>Colletotrichum</taxon>
    </lineage>
</organism>
<keyword evidence="4 8" id="KW-0653">Protein transport</keyword>
<accession>A0A1Q8RBP0</accession>
<comment type="subcellular location">
    <subcellularLocation>
        <location evidence="1 8">Mitochondrion inner membrane</location>
        <topology evidence="1 8">Peripheral membrane protein</topology>
        <orientation evidence="1 8">Intermembrane side</orientation>
    </subcellularLocation>
</comment>
<evidence type="ECO:0000313" key="10">
    <source>
        <dbReference type="EMBL" id="OLN81594.1"/>
    </source>
</evidence>
<evidence type="ECO:0000256" key="5">
    <source>
        <dbReference type="ARBA" id="ARBA00023010"/>
    </source>
</evidence>
<dbReference type="Gene3D" id="1.10.287.810">
    <property type="entry name" value="Mitochondrial import inner membrane translocase subunit tim13 like domains"/>
    <property type="match status" value="1"/>
</dbReference>
<keyword evidence="8" id="KW-0813">Transport</keyword>
<name>A0A1Q8RBP0_9PEZI</name>
<keyword evidence="5 8" id="KW-0811">Translocation</keyword>
<dbReference type="Pfam" id="PF02953">
    <property type="entry name" value="zf-Tim10_DDP"/>
    <property type="match status" value="1"/>
</dbReference>
<keyword evidence="7 8" id="KW-0143">Chaperone</keyword>
<evidence type="ECO:0000313" key="11">
    <source>
        <dbReference type="Proteomes" id="UP000186583"/>
    </source>
</evidence>
<evidence type="ECO:0000256" key="6">
    <source>
        <dbReference type="ARBA" id="ARBA00023157"/>
    </source>
</evidence>
<protein>
    <recommendedName>
        <fullName evidence="8">Mitochondrial import inner membrane translocase subunit</fullName>
    </recommendedName>
</protein>
<dbReference type="STRING" id="708187.A0A1Q8RBP0"/>
<dbReference type="AlphaFoldDB" id="A0A1Q8RBP0"/>
<evidence type="ECO:0000256" key="1">
    <source>
        <dbReference type="ARBA" id="ARBA00004137"/>
    </source>
</evidence>
<evidence type="ECO:0000256" key="3">
    <source>
        <dbReference type="ARBA" id="ARBA00022792"/>
    </source>
</evidence>
<feature type="domain" description="Tim10-like" evidence="9">
    <location>
        <begin position="26"/>
        <end position="89"/>
    </location>
</feature>
<comment type="caution">
    <text evidence="10">The sequence shown here is derived from an EMBL/GenBank/DDBJ whole genome shotgun (WGS) entry which is preliminary data.</text>
</comment>
<dbReference type="EMBL" id="MPGH01000243">
    <property type="protein sequence ID" value="OLN81594.1"/>
    <property type="molecule type" value="Genomic_DNA"/>
</dbReference>
<keyword evidence="11" id="KW-1185">Reference proteome</keyword>
<keyword evidence="6 8" id="KW-1015">Disulfide bond</keyword>
<evidence type="ECO:0000256" key="8">
    <source>
        <dbReference type="RuleBase" id="RU367043"/>
    </source>
</evidence>
<evidence type="ECO:0000256" key="2">
    <source>
        <dbReference type="ARBA" id="ARBA00006720"/>
    </source>
</evidence>
<comment type="function">
    <text evidence="8">Mitochondrial intermembrane chaperone that participates in the import and insertion of some multi-pass transmembrane proteins into the mitochondrial inner membrane. Also required for the transfer of beta-barrel precursors from the TOM complex to the sorting and assembly machinery (SAM complex) of the outer membrane. Acts as a chaperone-like protein that protects the hydrophobic precursors from aggregation and guide them through the mitochondrial intermembrane space.</text>
</comment>